<accession>A0ABW5C3T8</accession>
<organism evidence="1 2">
    <name type="scientific">Metabacillus endolithicus</name>
    <dbReference type="NCBI Taxonomy" id="1535204"/>
    <lineage>
        <taxon>Bacteria</taxon>
        <taxon>Bacillati</taxon>
        <taxon>Bacillota</taxon>
        <taxon>Bacilli</taxon>
        <taxon>Bacillales</taxon>
        <taxon>Bacillaceae</taxon>
        <taxon>Metabacillus</taxon>
    </lineage>
</organism>
<comment type="caution">
    <text evidence="1">The sequence shown here is derived from an EMBL/GenBank/DDBJ whole genome shotgun (WGS) entry which is preliminary data.</text>
</comment>
<dbReference type="PROSITE" id="PS51257">
    <property type="entry name" value="PROKAR_LIPOPROTEIN"/>
    <property type="match status" value="1"/>
</dbReference>
<sequence length="169" mass="19989">MQKMQKLLILLFFLISLIGCEKESKVKQINYIKEGIVEDLDKYTSMTQVEQDLDGNGSKEIITMYVGPALENEGKTSIHDVDEVYYRLIVEDGEKEFSLINFKKDLKNIVEVWFEEKDDGYEIVIFFDGENREIISYNYDKKKSRFIEETKYENKGKVKEFKDVYFPVE</sequence>
<reference evidence="2" key="1">
    <citation type="journal article" date="2019" name="Int. J. Syst. Evol. Microbiol.">
        <title>The Global Catalogue of Microorganisms (GCM) 10K type strain sequencing project: providing services to taxonomists for standard genome sequencing and annotation.</title>
        <authorList>
            <consortium name="The Broad Institute Genomics Platform"/>
            <consortium name="The Broad Institute Genome Sequencing Center for Infectious Disease"/>
            <person name="Wu L."/>
            <person name="Ma J."/>
        </authorList>
    </citation>
    <scope>NUCLEOTIDE SEQUENCE [LARGE SCALE GENOMIC DNA]</scope>
    <source>
        <strain evidence="2">CGMCC 1.15474</strain>
    </source>
</reference>
<evidence type="ECO:0008006" key="3">
    <source>
        <dbReference type="Google" id="ProtNLM"/>
    </source>
</evidence>
<protein>
    <recommendedName>
        <fullName evidence="3">Lipoprotein</fullName>
    </recommendedName>
</protein>
<evidence type="ECO:0000313" key="1">
    <source>
        <dbReference type="EMBL" id="MFD2216354.1"/>
    </source>
</evidence>
<dbReference type="EMBL" id="JBHUIK010000007">
    <property type="protein sequence ID" value="MFD2216354.1"/>
    <property type="molecule type" value="Genomic_DNA"/>
</dbReference>
<gene>
    <name evidence="1" type="ORF">ACFSKK_22005</name>
</gene>
<evidence type="ECO:0000313" key="2">
    <source>
        <dbReference type="Proteomes" id="UP001597318"/>
    </source>
</evidence>
<name>A0ABW5C3T8_9BACI</name>
<keyword evidence="2" id="KW-1185">Reference proteome</keyword>
<proteinExistence type="predicted"/>
<dbReference type="Proteomes" id="UP001597318">
    <property type="component" value="Unassembled WGS sequence"/>
</dbReference>
<dbReference type="RefSeq" id="WP_379053233.1">
    <property type="nucleotide sequence ID" value="NZ_JBHUIK010000007.1"/>
</dbReference>